<name>A0A068Y256_ECHMU</name>
<protein>
    <submittedName>
        <fullName evidence="1">Expressed protein</fullName>
    </submittedName>
</protein>
<evidence type="ECO:0000313" key="2">
    <source>
        <dbReference type="Proteomes" id="UP000017246"/>
    </source>
</evidence>
<proteinExistence type="predicted"/>
<dbReference type="AlphaFoldDB" id="A0A068Y256"/>
<organism evidence="1 2">
    <name type="scientific">Echinococcus multilocularis</name>
    <name type="common">Fox tapeworm</name>
    <dbReference type="NCBI Taxonomy" id="6211"/>
    <lineage>
        <taxon>Eukaryota</taxon>
        <taxon>Metazoa</taxon>
        <taxon>Spiralia</taxon>
        <taxon>Lophotrochozoa</taxon>
        <taxon>Platyhelminthes</taxon>
        <taxon>Cestoda</taxon>
        <taxon>Eucestoda</taxon>
        <taxon>Cyclophyllidea</taxon>
        <taxon>Taeniidae</taxon>
        <taxon>Echinococcus</taxon>
    </lineage>
</organism>
<accession>A0A068Y256</accession>
<keyword evidence="2" id="KW-1185">Reference proteome</keyword>
<dbReference type="EMBL" id="LN902849">
    <property type="protein sequence ID" value="CDS36480.1"/>
    <property type="molecule type" value="Genomic_DNA"/>
</dbReference>
<sequence length="68" mass="7362">MPMISQQLQPPISPSVSLLTLLTSGGHHLSVPHGPTDRPTSWARGTFPLPTYLSANAIQRNSTVAEWN</sequence>
<gene>
    <name evidence="1" type="ORF">EmuJ_000357900</name>
</gene>
<reference evidence="1" key="1">
    <citation type="journal article" date="2013" name="Nature">
        <title>The genomes of four tapeworm species reveal adaptations to parasitism.</title>
        <authorList>
            <person name="Tsai I.J."/>
            <person name="Zarowiecki M."/>
            <person name="Holroyd N."/>
            <person name="Garciarrubio A."/>
            <person name="Sanchez-Flores A."/>
            <person name="Brooks K.L."/>
            <person name="Tracey A."/>
            <person name="Bobes R.J."/>
            <person name="Fragoso G."/>
            <person name="Sciutto E."/>
            <person name="Aslett M."/>
            <person name="Beasley H."/>
            <person name="Bennett H.M."/>
            <person name="Cai J."/>
            <person name="Camicia F."/>
            <person name="Clark R."/>
            <person name="Cucher M."/>
            <person name="De Silva N."/>
            <person name="Day T.A."/>
            <person name="Deplazes P."/>
            <person name="Estrada K."/>
            <person name="Fernandez C."/>
            <person name="Holland P.W."/>
            <person name="Hou J."/>
            <person name="Hu S."/>
            <person name="Huckvale T."/>
            <person name="Hung S.S."/>
            <person name="Kamenetzky L."/>
            <person name="Keane J.A."/>
            <person name="Kiss F."/>
            <person name="Koziol U."/>
            <person name="Lambert O."/>
            <person name="Liu K."/>
            <person name="Luo X."/>
            <person name="Luo Y."/>
            <person name="Macchiaroli N."/>
            <person name="Nichol S."/>
            <person name="Paps J."/>
            <person name="Parkinson J."/>
            <person name="Pouchkina-Stantcheva N."/>
            <person name="Riddiford N."/>
            <person name="Rosenzvit M."/>
            <person name="Salinas G."/>
            <person name="Wasmuth J.D."/>
            <person name="Zamanian M."/>
            <person name="Zheng Y."/>
            <person name="Cai X."/>
            <person name="Soberon X."/>
            <person name="Olson P.D."/>
            <person name="Laclette J.P."/>
            <person name="Brehm K."/>
            <person name="Berriman M."/>
            <person name="Garciarrubio A."/>
            <person name="Bobes R.J."/>
            <person name="Fragoso G."/>
            <person name="Sanchez-Flores A."/>
            <person name="Estrada K."/>
            <person name="Cevallos M.A."/>
            <person name="Morett E."/>
            <person name="Gonzalez V."/>
            <person name="Portillo T."/>
            <person name="Ochoa-Leyva A."/>
            <person name="Jose M.V."/>
            <person name="Sciutto E."/>
            <person name="Landa A."/>
            <person name="Jimenez L."/>
            <person name="Valdes V."/>
            <person name="Carrero J.C."/>
            <person name="Larralde C."/>
            <person name="Morales-Montor J."/>
            <person name="Limon-Lason J."/>
            <person name="Soberon X."/>
            <person name="Laclette J.P."/>
        </authorList>
    </citation>
    <scope>NUCLEOTIDE SEQUENCE [LARGE SCALE GENOMIC DNA]</scope>
</reference>
<reference evidence="1" key="2">
    <citation type="submission" date="2015-11" db="EMBL/GenBank/DDBJ databases">
        <authorList>
            <person name="Zhang Y."/>
            <person name="Guo Z."/>
        </authorList>
    </citation>
    <scope>NUCLEOTIDE SEQUENCE</scope>
</reference>
<dbReference type="Proteomes" id="UP000017246">
    <property type="component" value="Unassembled WGS sequence"/>
</dbReference>
<evidence type="ECO:0000313" key="1">
    <source>
        <dbReference type="EMBL" id="CDS36480.1"/>
    </source>
</evidence>